<dbReference type="Proteomes" id="UP000584642">
    <property type="component" value="Unassembled WGS sequence"/>
</dbReference>
<evidence type="ECO:0000259" key="8">
    <source>
        <dbReference type="Pfam" id="PF17042"/>
    </source>
</evidence>
<dbReference type="Pfam" id="PF17042">
    <property type="entry name" value="NBD_C"/>
    <property type="match status" value="1"/>
</dbReference>
<proteinExistence type="inferred from homology"/>
<keyword evidence="4" id="KW-0418">Kinase</keyword>
<comment type="similarity">
    <text evidence="1">Belongs to the four-carbon acid sugar kinase family.</text>
</comment>
<keyword evidence="5" id="KW-0067">ATP-binding</keyword>
<evidence type="ECO:0000256" key="4">
    <source>
        <dbReference type="ARBA" id="ARBA00022777"/>
    </source>
</evidence>
<evidence type="ECO:0000256" key="2">
    <source>
        <dbReference type="ARBA" id="ARBA00022679"/>
    </source>
</evidence>
<evidence type="ECO:0000256" key="5">
    <source>
        <dbReference type="ARBA" id="ARBA00022840"/>
    </source>
</evidence>
<dbReference type="EMBL" id="JABFDB010000025">
    <property type="protein sequence ID" value="NYZ23295.1"/>
    <property type="molecule type" value="Genomic_DNA"/>
</dbReference>
<evidence type="ECO:0000259" key="7">
    <source>
        <dbReference type="Pfam" id="PF07005"/>
    </source>
</evidence>
<dbReference type="InterPro" id="IPR042213">
    <property type="entry name" value="NBD_C_sf"/>
</dbReference>
<evidence type="ECO:0000256" key="3">
    <source>
        <dbReference type="ARBA" id="ARBA00022741"/>
    </source>
</evidence>
<feature type="domain" description="Four-carbon acid sugar kinase nucleotide binding" evidence="8">
    <location>
        <begin position="293"/>
        <end position="375"/>
    </location>
</feature>
<sequence>MRTRAGRARGEPVTPLRLIADDLTGALDTAVWFAGPADPVPVHWGAPATLLAGSSIAIDSGTREAGLGATLAATAALAARLHGGPDTLLYAKLDSLLRGHAAAAIAGWVEAVNPARCIIAPAFPLQGRVTRGGVQQARLAGGWQPVGAGFLHDLEREGLSAALCRPGDAVPPGVSLWDAETDTDLAAIAAAGLLAGAGQGDHVLWCGSGGLAAALAGRLGRAVPVMRAGVLPSPILGLFGTDHPVTDAQLSACASSVLALPDAGEGGAAALAERLAGGGAVLARPSLPDGLPREAAAGRIADWLDRLARRLPPPGTLIVAGGETLRALCRSLGAERLDLDGQIEAGVPCSVLRGGRWNGVRVVSKSGAFGDPQLLRRLIAAAVPSTQGDPA</sequence>
<dbReference type="Gene3D" id="3.40.50.10840">
    <property type="entry name" value="Putative sugar-binding, N-terminal domain"/>
    <property type="match status" value="1"/>
</dbReference>
<dbReference type="Gene3D" id="3.40.980.20">
    <property type="entry name" value="Four-carbon acid sugar kinase, nucleotide binding domain"/>
    <property type="match status" value="1"/>
</dbReference>
<evidence type="ECO:0000313" key="9">
    <source>
        <dbReference type="EMBL" id="NYZ23295.1"/>
    </source>
</evidence>
<keyword evidence="2" id="KW-0808">Transferase</keyword>
<keyword evidence="10" id="KW-1185">Reference proteome</keyword>
<organism evidence="9 10">
    <name type="scientific">Azospirillum oleiclasticum</name>
    <dbReference type="NCBI Taxonomy" id="2735135"/>
    <lineage>
        <taxon>Bacteria</taxon>
        <taxon>Pseudomonadati</taxon>
        <taxon>Pseudomonadota</taxon>
        <taxon>Alphaproteobacteria</taxon>
        <taxon>Rhodospirillales</taxon>
        <taxon>Azospirillaceae</taxon>
        <taxon>Azospirillum</taxon>
    </lineage>
</organism>
<accession>A0ABX2TG32</accession>
<evidence type="ECO:0000313" key="10">
    <source>
        <dbReference type="Proteomes" id="UP000584642"/>
    </source>
</evidence>
<name>A0ABX2TG32_9PROT</name>
<evidence type="ECO:0008006" key="11">
    <source>
        <dbReference type="Google" id="ProtNLM"/>
    </source>
</evidence>
<keyword evidence="6" id="KW-0119">Carbohydrate metabolism</keyword>
<comment type="caution">
    <text evidence="9">The sequence shown here is derived from an EMBL/GenBank/DDBJ whole genome shotgun (WGS) entry which is preliminary data.</text>
</comment>
<evidence type="ECO:0000256" key="1">
    <source>
        <dbReference type="ARBA" id="ARBA00005715"/>
    </source>
</evidence>
<dbReference type="Pfam" id="PF07005">
    <property type="entry name" value="SBD_N"/>
    <property type="match status" value="1"/>
</dbReference>
<feature type="domain" description="Four-carbon acid sugar kinase N-terminal" evidence="7">
    <location>
        <begin position="18"/>
        <end position="137"/>
    </location>
</feature>
<keyword evidence="3" id="KW-0547">Nucleotide-binding</keyword>
<reference evidence="9 10" key="1">
    <citation type="submission" date="2020-05" db="EMBL/GenBank/DDBJ databases">
        <title>Azospirillum oleiclasticum sp. nov, a nitrogen-fixing and heavy crude oil-emulsifying bacterium isolated from the crude oil of Yumen Oilfield.</title>
        <authorList>
            <person name="Wu D."/>
            <person name="Cai M."/>
            <person name="Zhang X."/>
        </authorList>
    </citation>
    <scope>NUCLEOTIDE SEQUENCE [LARGE SCALE GENOMIC DNA]</scope>
    <source>
        <strain evidence="9 10">ROY-1-1-2</strain>
    </source>
</reference>
<dbReference type="SUPFAM" id="SSF142764">
    <property type="entry name" value="YgbK-like"/>
    <property type="match status" value="1"/>
</dbReference>
<dbReference type="InterPro" id="IPR010737">
    <property type="entry name" value="4-carb_acid_sugar_kinase_N"/>
</dbReference>
<protein>
    <recommendedName>
        <fullName evidence="11">Hrp-dependent type III effector protein</fullName>
    </recommendedName>
</protein>
<dbReference type="InterPro" id="IPR037051">
    <property type="entry name" value="4-carb_acid_sugar_kinase_N_sf"/>
</dbReference>
<dbReference type="InterPro" id="IPR031475">
    <property type="entry name" value="NBD_C"/>
</dbReference>
<gene>
    <name evidence="9" type="ORF">HND93_26635</name>
</gene>
<evidence type="ECO:0000256" key="6">
    <source>
        <dbReference type="ARBA" id="ARBA00023277"/>
    </source>
</evidence>